<dbReference type="PANTHER" id="PTHR43034">
    <property type="entry name" value="ION-TRANSLOCATING OXIDOREDUCTASE COMPLEX SUBUNIT C"/>
    <property type="match status" value="1"/>
</dbReference>
<name>A0A0D2J9Q6_9BACT</name>
<dbReference type="RefSeq" id="WP_044347517.1">
    <property type="nucleotide sequence ID" value="NZ_AZAC01000008.1"/>
</dbReference>
<dbReference type="AlphaFoldDB" id="A0A0D2J9Q6"/>
<keyword evidence="3" id="KW-0411">Iron-sulfur</keyword>
<keyword evidence="6" id="KW-1185">Reference proteome</keyword>
<evidence type="ECO:0000256" key="3">
    <source>
        <dbReference type="ARBA" id="ARBA00023014"/>
    </source>
</evidence>
<feature type="domain" description="4Fe-4S ferredoxin-type" evidence="4">
    <location>
        <begin position="393"/>
        <end position="424"/>
    </location>
</feature>
<evidence type="ECO:0000313" key="5">
    <source>
        <dbReference type="EMBL" id="KIX14879.1"/>
    </source>
</evidence>
<dbReference type="Pfam" id="PF13375">
    <property type="entry name" value="RnfC_N"/>
    <property type="match status" value="1"/>
</dbReference>
<dbReference type="GO" id="GO:0016020">
    <property type="term" value="C:membrane"/>
    <property type="evidence" value="ECO:0007669"/>
    <property type="project" value="InterPro"/>
</dbReference>
<evidence type="ECO:0000313" key="6">
    <source>
        <dbReference type="Proteomes" id="UP000032233"/>
    </source>
</evidence>
<sequence>MKIEHLFKGVRRRPPNVSPPAEIESVQRVFLPLQPGVKALVEAGQEVAIGQLVGASEDSPAQNVHASVSGTVAGVEMVTGVAGQPVNAVAIINDGKNTMAPAEDAALAIREPETLVSHKPLELAGRLDQAGFDISATVGPKPYISMNGVKQIRKIDYLIISAVDYDPPVAPNQASLADIAQEELVLGISALVHVSGAKKVKLAIPKGGVSKDLEKLAYDLNWEMASVAAGQYPFAWDNLLINQLTGREVFFPEGDSRDWGAVVVPLPKVLELARCLMTGKPATTCTLAVSGDVNQPKVLKAPCGTPVKDLLEACGGVSGDQGKVILGGPMKGQALFDLDMPVTKDMDGLFVQSAEKMAKFSDHPCIHCGRCVQVCPVNLIPGELGKLCEYNQFEEAADKDLFQCIECGACAYVCPARRPLVQLFQYGKAEIQAERMEQ</sequence>
<dbReference type="SUPFAM" id="SSF46548">
    <property type="entry name" value="alpha-helical ferredoxin"/>
    <property type="match status" value="1"/>
</dbReference>
<dbReference type="PANTHER" id="PTHR43034:SF2">
    <property type="entry name" value="ION-TRANSLOCATING OXIDOREDUCTASE COMPLEX SUBUNIT C"/>
    <property type="match status" value="1"/>
</dbReference>
<dbReference type="InterPro" id="IPR037225">
    <property type="entry name" value="Nuo51_FMN-bd_sf"/>
</dbReference>
<dbReference type="PROSITE" id="PS51379">
    <property type="entry name" value="4FE4S_FER_2"/>
    <property type="match status" value="2"/>
</dbReference>
<dbReference type="Pfam" id="PF13237">
    <property type="entry name" value="Fer4_10"/>
    <property type="match status" value="1"/>
</dbReference>
<evidence type="ECO:0000256" key="2">
    <source>
        <dbReference type="ARBA" id="ARBA00023004"/>
    </source>
</evidence>
<dbReference type="InterPro" id="IPR017896">
    <property type="entry name" value="4Fe4S_Fe-S-bd"/>
</dbReference>
<proteinExistence type="predicted"/>
<dbReference type="PROSITE" id="PS00198">
    <property type="entry name" value="4FE4S_FER_1"/>
    <property type="match status" value="2"/>
</dbReference>
<dbReference type="Gene3D" id="3.30.70.20">
    <property type="match status" value="1"/>
</dbReference>
<keyword evidence="2" id="KW-0408">Iron</keyword>
<dbReference type="Pfam" id="PF10531">
    <property type="entry name" value="SLBB"/>
    <property type="match status" value="1"/>
</dbReference>
<accession>A0A0D2J9Q6</accession>
<dbReference type="InParanoid" id="A0A0D2J9Q6"/>
<dbReference type="PATRIC" id="fig|1429043.3.peg.1477"/>
<dbReference type="InterPro" id="IPR019554">
    <property type="entry name" value="Soluble_ligand-bd"/>
</dbReference>
<keyword evidence="1" id="KW-0479">Metal-binding</keyword>
<dbReference type="GO" id="GO:0051539">
    <property type="term" value="F:4 iron, 4 sulfur cluster binding"/>
    <property type="evidence" value="ECO:0007669"/>
    <property type="project" value="InterPro"/>
</dbReference>
<dbReference type="InterPro" id="IPR010208">
    <property type="entry name" value="Ion_transpt_RnfC/RsxC"/>
</dbReference>
<reference evidence="5 6" key="1">
    <citation type="submission" date="2013-11" db="EMBL/GenBank/DDBJ databases">
        <title>Metagenomic analysis of a methanogenic consortium involved in long chain n-alkane degradation.</title>
        <authorList>
            <person name="Davidova I.A."/>
            <person name="Callaghan A.V."/>
            <person name="Wawrik B."/>
            <person name="Pruitt S."/>
            <person name="Marks C."/>
            <person name="Duncan K.E."/>
            <person name="Suflita J.M."/>
        </authorList>
    </citation>
    <scope>NUCLEOTIDE SEQUENCE [LARGE SCALE GENOMIC DNA]</scope>
    <source>
        <strain evidence="5 6">SPR</strain>
    </source>
</reference>
<dbReference type="GO" id="GO:0046872">
    <property type="term" value="F:metal ion binding"/>
    <property type="evidence" value="ECO:0007669"/>
    <property type="project" value="UniProtKB-KW"/>
</dbReference>
<dbReference type="InterPro" id="IPR017900">
    <property type="entry name" value="4Fe4S_Fe_S_CS"/>
</dbReference>
<dbReference type="Gene3D" id="3.10.20.600">
    <property type="match status" value="1"/>
</dbReference>
<dbReference type="STRING" id="1429043.X474_06955"/>
<protein>
    <recommendedName>
        <fullName evidence="4">4Fe-4S ferredoxin-type domain-containing protein</fullName>
    </recommendedName>
</protein>
<evidence type="ECO:0000259" key="4">
    <source>
        <dbReference type="PROSITE" id="PS51379"/>
    </source>
</evidence>
<dbReference type="EMBL" id="AZAC01000008">
    <property type="protein sequence ID" value="KIX14879.1"/>
    <property type="molecule type" value="Genomic_DNA"/>
</dbReference>
<dbReference type="OrthoDB" id="9767754at2"/>
<feature type="domain" description="4Fe-4S ferredoxin-type" evidence="4">
    <location>
        <begin position="355"/>
        <end position="385"/>
    </location>
</feature>
<dbReference type="Proteomes" id="UP000032233">
    <property type="component" value="Unassembled WGS sequence"/>
</dbReference>
<organism evidence="5 6">
    <name type="scientific">Dethiosulfatarculus sandiegensis</name>
    <dbReference type="NCBI Taxonomy" id="1429043"/>
    <lineage>
        <taxon>Bacteria</taxon>
        <taxon>Pseudomonadati</taxon>
        <taxon>Thermodesulfobacteriota</taxon>
        <taxon>Desulfarculia</taxon>
        <taxon>Desulfarculales</taxon>
        <taxon>Desulfarculaceae</taxon>
        <taxon>Dethiosulfatarculus</taxon>
    </lineage>
</organism>
<comment type="caution">
    <text evidence="5">The sequence shown here is derived from an EMBL/GenBank/DDBJ whole genome shotgun (WGS) entry which is preliminary data.</text>
</comment>
<dbReference type="GO" id="GO:0009055">
    <property type="term" value="F:electron transfer activity"/>
    <property type="evidence" value="ECO:0007669"/>
    <property type="project" value="InterPro"/>
</dbReference>
<gene>
    <name evidence="5" type="ORF">X474_06955</name>
</gene>
<dbReference type="InterPro" id="IPR026902">
    <property type="entry name" value="RnfC_N"/>
</dbReference>
<evidence type="ECO:0000256" key="1">
    <source>
        <dbReference type="ARBA" id="ARBA00022723"/>
    </source>
</evidence>
<dbReference type="SUPFAM" id="SSF142019">
    <property type="entry name" value="Nqo1 FMN-binding domain-like"/>
    <property type="match status" value="1"/>
</dbReference>
<dbReference type="NCBIfam" id="TIGR01945">
    <property type="entry name" value="rnfC"/>
    <property type="match status" value="1"/>
</dbReference>
<dbReference type="FunCoup" id="A0A0D2J9Q6">
    <property type="interactions" value="50"/>
</dbReference>